<dbReference type="PANTHER" id="PTHR19325:SF575">
    <property type="entry name" value="LOCOMOTION-RELATED PROTEIN HIKARU GENKI"/>
    <property type="match status" value="1"/>
</dbReference>
<feature type="domain" description="C-type lectin" evidence="7">
    <location>
        <begin position="362"/>
        <end position="474"/>
    </location>
</feature>
<keyword evidence="1 6" id="KW-0768">Sushi</keyword>
<dbReference type="InterPro" id="IPR050350">
    <property type="entry name" value="Compl-Cell_Adhes-Reg"/>
</dbReference>
<dbReference type="PROSITE" id="PS50923">
    <property type="entry name" value="SUSHI"/>
    <property type="match status" value="2"/>
</dbReference>
<dbReference type="CDD" id="cd00037">
    <property type="entry name" value="CLECT"/>
    <property type="match status" value="1"/>
</dbReference>
<evidence type="ECO:0000259" key="8">
    <source>
        <dbReference type="PROSITE" id="PS50923"/>
    </source>
</evidence>
<dbReference type="InterPro" id="IPR016186">
    <property type="entry name" value="C-type_lectin-like/link_sf"/>
</dbReference>
<feature type="domain" description="Sushi" evidence="8">
    <location>
        <begin position="210"/>
        <end position="274"/>
    </location>
</feature>
<keyword evidence="5" id="KW-0325">Glycoprotein</keyword>
<dbReference type="AlphaFoldDB" id="A0AAE0S8I7"/>
<gene>
    <name evidence="9" type="ORF">CHS0354_016874</name>
</gene>
<dbReference type="InterPro" id="IPR001304">
    <property type="entry name" value="C-type_lectin-like"/>
</dbReference>
<keyword evidence="10" id="KW-1185">Reference proteome</keyword>
<dbReference type="PANTHER" id="PTHR19325">
    <property type="entry name" value="COMPLEMENT COMPONENT-RELATED SUSHI DOMAIN-CONTAINING"/>
    <property type="match status" value="1"/>
</dbReference>
<protein>
    <submittedName>
        <fullName evidence="9">Uncharacterized protein</fullName>
    </submittedName>
</protein>
<reference evidence="9" key="1">
    <citation type="journal article" date="2021" name="Genome Biol. Evol.">
        <title>A High-Quality Reference Genome for a Parasitic Bivalve with Doubly Uniparental Inheritance (Bivalvia: Unionida).</title>
        <authorList>
            <person name="Smith C.H."/>
        </authorList>
    </citation>
    <scope>NUCLEOTIDE SEQUENCE</scope>
    <source>
        <strain evidence="9">CHS0354</strain>
    </source>
</reference>
<keyword evidence="4 6" id="KW-1015">Disulfide bond</keyword>
<evidence type="ECO:0000313" key="9">
    <source>
        <dbReference type="EMBL" id="KAK3587178.1"/>
    </source>
</evidence>
<reference evidence="9" key="3">
    <citation type="submission" date="2023-05" db="EMBL/GenBank/DDBJ databases">
        <authorList>
            <person name="Smith C.H."/>
        </authorList>
    </citation>
    <scope>NUCLEOTIDE SEQUENCE</scope>
    <source>
        <strain evidence="9">CHS0354</strain>
        <tissue evidence="9">Mantle</tissue>
    </source>
</reference>
<organism evidence="9 10">
    <name type="scientific">Potamilus streckersoni</name>
    <dbReference type="NCBI Taxonomy" id="2493646"/>
    <lineage>
        <taxon>Eukaryota</taxon>
        <taxon>Metazoa</taxon>
        <taxon>Spiralia</taxon>
        <taxon>Lophotrochozoa</taxon>
        <taxon>Mollusca</taxon>
        <taxon>Bivalvia</taxon>
        <taxon>Autobranchia</taxon>
        <taxon>Heteroconchia</taxon>
        <taxon>Palaeoheterodonta</taxon>
        <taxon>Unionida</taxon>
        <taxon>Unionoidea</taxon>
        <taxon>Unionidae</taxon>
        <taxon>Ambleminae</taxon>
        <taxon>Lampsilini</taxon>
        <taxon>Potamilus</taxon>
    </lineage>
</organism>
<dbReference type="EMBL" id="JAEAOA010001035">
    <property type="protein sequence ID" value="KAK3587178.1"/>
    <property type="molecule type" value="Genomic_DNA"/>
</dbReference>
<dbReference type="Gene3D" id="2.10.70.10">
    <property type="entry name" value="Complement Module, domain 1"/>
    <property type="match status" value="2"/>
</dbReference>
<evidence type="ECO:0000256" key="5">
    <source>
        <dbReference type="ARBA" id="ARBA00023180"/>
    </source>
</evidence>
<dbReference type="InterPro" id="IPR035976">
    <property type="entry name" value="Sushi/SCR/CCP_sf"/>
</dbReference>
<dbReference type="CDD" id="cd00033">
    <property type="entry name" value="CCP"/>
    <property type="match status" value="2"/>
</dbReference>
<dbReference type="InterPro" id="IPR000436">
    <property type="entry name" value="Sushi_SCR_CCP_dom"/>
</dbReference>
<evidence type="ECO:0000256" key="6">
    <source>
        <dbReference type="PROSITE-ProRule" id="PRU00302"/>
    </source>
</evidence>
<keyword evidence="2" id="KW-0732">Signal</keyword>
<accession>A0AAE0S8I7</accession>
<name>A0AAE0S8I7_9BIVA</name>
<sequence length="489" mass="55927">MLASASCLPIVVKDFLMEEQDAMKEYRSGERISVSCSRNLQSSQAEENLWNYAFDDKANADRARNLTCLNGRWVGEYPECFERCRRSSIQGNLVAEPESEYLLPGDVVKIQICWGNIPVEGDGYLTCMANGSWYGNATCPPQSDSDCFTPLEVKNAYISGKRWNRYPEGAVGQYVHFRCDEGYILKGPHMMLCYADGTFHSEMMPKCLVVQCQPLKPPEHGWIEQSENDNGKTIHDFRSYAMVQCEEGYRVIGSVRRQCQADGTWSGEDAVCQIIRPVCEISPLVLRYGRFHSMDRMTIDHGARVSIRKMVKCDYGYTVPPNISYVSCYNGTLDPPNFDCIKYDYSIRQCHLSTTVGQVIRYRDKCYLATHGTFRSYHAKRFCQNLGPNAYLAMIPDKETNEAIGYLMNMAPGEKIYWFGAMWNSHTFRWEWPNGKGLNYTNWMNGEGSKTVKILNFNNCAVVISDVRWASTFCWRFQTYKAICEMAAN</sequence>
<dbReference type="PROSITE" id="PS50041">
    <property type="entry name" value="C_TYPE_LECTIN_2"/>
    <property type="match status" value="1"/>
</dbReference>
<evidence type="ECO:0000256" key="3">
    <source>
        <dbReference type="ARBA" id="ARBA00022737"/>
    </source>
</evidence>
<evidence type="ECO:0000256" key="2">
    <source>
        <dbReference type="ARBA" id="ARBA00022729"/>
    </source>
</evidence>
<dbReference type="SUPFAM" id="SSF56436">
    <property type="entry name" value="C-type lectin-like"/>
    <property type="match status" value="1"/>
</dbReference>
<dbReference type="Pfam" id="PF00059">
    <property type="entry name" value="Lectin_C"/>
    <property type="match status" value="1"/>
</dbReference>
<comment type="caution">
    <text evidence="9">The sequence shown here is derived from an EMBL/GenBank/DDBJ whole genome shotgun (WGS) entry which is preliminary data.</text>
</comment>
<comment type="caution">
    <text evidence="6">Lacks conserved residue(s) required for the propagation of feature annotation.</text>
</comment>
<feature type="domain" description="Sushi" evidence="8">
    <location>
        <begin position="145"/>
        <end position="209"/>
    </location>
</feature>
<evidence type="ECO:0000313" key="10">
    <source>
        <dbReference type="Proteomes" id="UP001195483"/>
    </source>
</evidence>
<evidence type="ECO:0000259" key="7">
    <source>
        <dbReference type="PROSITE" id="PS50041"/>
    </source>
</evidence>
<dbReference type="SMART" id="SM00032">
    <property type="entry name" value="CCP"/>
    <property type="match status" value="3"/>
</dbReference>
<evidence type="ECO:0000256" key="1">
    <source>
        <dbReference type="ARBA" id="ARBA00022659"/>
    </source>
</evidence>
<dbReference type="Gene3D" id="3.10.100.10">
    <property type="entry name" value="Mannose-Binding Protein A, subunit A"/>
    <property type="match status" value="1"/>
</dbReference>
<feature type="disulfide bond" evidence="6">
    <location>
        <begin position="245"/>
        <end position="272"/>
    </location>
</feature>
<dbReference type="SUPFAM" id="SSF57535">
    <property type="entry name" value="Complement control module/SCR domain"/>
    <property type="match status" value="2"/>
</dbReference>
<dbReference type="SMART" id="SM00034">
    <property type="entry name" value="CLECT"/>
    <property type="match status" value="1"/>
</dbReference>
<reference evidence="9" key="2">
    <citation type="journal article" date="2021" name="Genome Biol. Evol.">
        <title>Developing a high-quality reference genome for a parasitic bivalve with doubly uniparental inheritance (Bivalvia: Unionida).</title>
        <authorList>
            <person name="Smith C.H."/>
        </authorList>
    </citation>
    <scope>NUCLEOTIDE SEQUENCE</scope>
    <source>
        <strain evidence="9">CHS0354</strain>
        <tissue evidence="9">Mantle</tissue>
    </source>
</reference>
<keyword evidence="3" id="KW-0677">Repeat</keyword>
<dbReference type="Proteomes" id="UP001195483">
    <property type="component" value="Unassembled WGS sequence"/>
</dbReference>
<evidence type="ECO:0000256" key="4">
    <source>
        <dbReference type="ARBA" id="ARBA00023157"/>
    </source>
</evidence>
<proteinExistence type="predicted"/>
<dbReference type="InterPro" id="IPR016187">
    <property type="entry name" value="CTDL_fold"/>
</dbReference>
<dbReference type="Pfam" id="PF00084">
    <property type="entry name" value="Sushi"/>
    <property type="match status" value="2"/>
</dbReference>